<feature type="transmembrane region" description="Helical" evidence="1">
    <location>
        <begin position="111"/>
        <end position="131"/>
    </location>
</feature>
<name>A0A1G9WS47_9ACTO</name>
<dbReference type="Proteomes" id="UP000199671">
    <property type="component" value="Unassembled WGS sequence"/>
</dbReference>
<dbReference type="AlphaFoldDB" id="A0A1G9WS47"/>
<protein>
    <recommendedName>
        <fullName evidence="4">DUF3618 domain-containing protein</fullName>
    </recommendedName>
</protein>
<keyword evidence="1" id="KW-0472">Membrane</keyword>
<keyword evidence="1" id="KW-0812">Transmembrane</keyword>
<evidence type="ECO:0000313" key="3">
    <source>
        <dbReference type="Proteomes" id="UP000199671"/>
    </source>
</evidence>
<evidence type="ECO:0008006" key="4">
    <source>
        <dbReference type="Google" id="ProtNLM"/>
    </source>
</evidence>
<sequence length="136" mass="13822">MTEKKPAAASPTPEEIEARLAALRASVAGDVEELALRLAPETLKAAARTTAEATVADLRARAQATAAGLKARVRGQDTPLAAAATPTADGASVLARAQRLFDDARDGDPQALAIVTGLAAALAGLSAFALIKALRR</sequence>
<proteinExistence type="predicted"/>
<dbReference type="EMBL" id="FNHU01000008">
    <property type="protein sequence ID" value="SDM86995.1"/>
    <property type="molecule type" value="Genomic_DNA"/>
</dbReference>
<dbReference type="RefSeq" id="WP_092610537.1">
    <property type="nucleotide sequence ID" value="NZ_FNHU01000008.1"/>
</dbReference>
<organism evidence="2 3">
    <name type="scientific">Actinomyces ruminicola</name>
    <dbReference type="NCBI Taxonomy" id="332524"/>
    <lineage>
        <taxon>Bacteria</taxon>
        <taxon>Bacillati</taxon>
        <taxon>Actinomycetota</taxon>
        <taxon>Actinomycetes</taxon>
        <taxon>Actinomycetales</taxon>
        <taxon>Actinomycetaceae</taxon>
        <taxon>Actinomyces</taxon>
    </lineage>
</organism>
<gene>
    <name evidence="2" type="ORF">SAMN04487766_10812</name>
</gene>
<reference evidence="2 3" key="1">
    <citation type="submission" date="2016-10" db="EMBL/GenBank/DDBJ databases">
        <authorList>
            <person name="de Groot N.N."/>
        </authorList>
    </citation>
    <scope>NUCLEOTIDE SEQUENCE [LARGE SCALE GENOMIC DNA]</scope>
    <source>
        <strain evidence="2 3">KPR-7B</strain>
    </source>
</reference>
<evidence type="ECO:0000256" key="1">
    <source>
        <dbReference type="SAM" id="Phobius"/>
    </source>
</evidence>
<keyword evidence="1" id="KW-1133">Transmembrane helix</keyword>
<accession>A0A1G9WS47</accession>
<evidence type="ECO:0000313" key="2">
    <source>
        <dbReference type="EMBL" id="SDM86995.1"/>
    </source>
</evidence>